<accession>A0A1I8II06</accession>
<evidence type="ECO:0000313" key="3">
    <source>
        <dbReference type="WBParaSite" id="maker-uti_cns_0012684-snap-gene-0.7-mRNA-1"/>
    </source>
</evidence>
<dbReference type="WBParaSite" id="maker-uti_cns_0003140-snap-gene-0.5-mRNA-1">
    <property type="protein sequence ID" value="maker-uti_cns_0003140-snap-gene-0.5-mRNA-1"/>
    <property type="gene ID" value="maker-uti_cns_0003140-snap-gene-0.5"/>
</dbReference>
<name>A0A1I8II06_9PLAT</name>
<evidence type="ECO:0000313" key="2">
    <source>
        <dbReference type="WBParaSite" id="maker-uti_cns_0003140-snap-gene-0.5-mRNA-1"/>
    </source>
</evidence>
<evidence type="ECO:0000313" key="1">
    <source>
        <dbReference type="Proteomes" id="UP000095280"/>
    </source>
</evidence>
<dbReference type="AlphaFoldDB" id="A0A1I8II06"/>
<protein>
    <submittedName>
        <fullName evidence="2 3">ABC transporter ATP-binding protein</fullName>
    </submittedName>
</protein>
<organism evidence="1 3">
    <name type="scientific">Macrostomum lignano</name>
    <dbReference type="NCBI Taxonomy" id="282301"/>
    <lineage>
        <taxon>Eukaryota</taxon>
        <taxon>Metazoa</taxon>
        <taxon>Spiralia</taxon>
        <taxon>Lophotrochozoa</taxon>
        <taxon>Platyhelminthes</taxon>
        <taxon>Rhabditophora</taxon>
        <taxon>Macrostomorpha</taxon>
        <taxon>Macrostomida</taxon>
        <taxon>Macrostomidae</taxon>
        <taxon>Macrostomum</taxon>
    </lineage>
</organism>
<keyword evidence="1" id="KW-1185">Reference proteome</keyword>
<sequence>LLVRHNLRVGDALVYRQGRIMFAGALAGPEQLRRQLAECRRLGQRGCPGLPRDFRLSTSAWDCRREDPASETAALIGGVAMETGTNRAVTLDALTVLSASDNHPMLSCGLPKIR</sequence>
<reference evidence="2 3" key="1">
    <citation type="submission" date="2016-11" db="UniProtKB">
        <authorList>
            <consortium name="WormBaseParasite"/>
        </authorList>
    </citation>
    <scope>IDENTIFICATION</scope>
</reference>
<dbReference type="WBParaSite" id="maker-uti_cns_0012684-snap-gene-0.7-mRNA-1">
    <property type="protein sequence ID" value="maker-uti_cns_0012684-snap-gene-0.7-mRNA-1"/>
    <property type="gene ID" value="maker-uti_cns_0012684-snap-gene-0.7"/>
</dbReference>
<proteinExistence type="predicted"/>
<dbReference type="Proteomes" id="UP000095280">
    <property type="component" value="Unplaced"/>
</dbReference>